<evidence type="ECO:0000313" key="2">
    <source>
        <dbReference type="EMBL" id="MFC0524518.1"/>
    </source>
</evidence>
<sequence>MKYSFYREQETEEVESFHVKSHEALALERNVAVVGKKPFFVFSEQDLQGKGAEDNLYIEVPADTACIYVLNEGELTDYKLLYRDVHAEHNKSSNPLATFEGKEGLGDKLFVIIRRLKQFIDHFNPSIPRLYEISISKGDIVEQPLSLDNRLAIQPSEKIALIVHGFFSASEQNFEALKQELWNRNIYDRIIGYSYATNIQGIEAHGDQLYTILQDTGIGHEDNEVDVYAHSLGGLLLRSLLTNAHNLEKHPIQRLILAGVPNLGTPLAVYGNSILSEHGWNVTELLFHLIRDLIQKGKDALPAYELFISQVALLESKSPVLADMSPNSPFLNRLNKQEITVAKGIYSFGYQLPEDKLHEGFFLERYRELLKRLHVFQNEEHDGAVPCASSLYPFYAEPAPLIGKEEQRGWHSWYFGEEKHVTMLLEEVLRERL</sequence>
<dbReference type="RefSeq" id="WP_377348569.1">
    <property type="nucleotide sequence ID" value="NZ_JBHLTP010000011.1"/>
</dbReference>
<evidence type="ECO:0000313" key="3">
    <source>
        <dbReference type="Proteomes" id="UP001589836"/>
    </source>
</evidence>
<proteinExistence type="predicted"/>
<dbReference type="Pfam" id="PF24096">
    <property type="entry name" value="DUF7379"/>
    <property type="match status" value="1"/>
</dbReference>
<keyword evidence="3" id="KW-1185">Reference proteome</keyword>
<comment type="caution">
    <text evidence="2">The sequence shown here is derived from an EMBL/GenBank/DDBJ whole genome shotgun (WGS) entry which is preliminary data.</text>
</comment>
<name>A0ABV6LQK3_9BACI</name>
<evidence type="ECO:0000259" key="1">
    <source>
        <dbReference type="Pfam" id="PF24096"/>
    </source>
</evidence>
<dbReference type="EMBL" id="JBHLTP010000011">
    <property type="protein sequence ID" value="MFC0524518.1"/>
    <property type="molecule type" value="Genomic_DNA"/>
</dbReference>
<organism evidence="2 3">
    <name type="scientific">Pontibacillus salicampi</name>
    <dbReference type="NCBI Taxonomy" id="1449801"/>
    <lineage>
        <taxon>Bacteria</taxon>
        <taxon>Bacillati</taxon>
        <taxon>Bacillota</taxon>
        <taxon>Bacilli</taxon>
        <taxon>Bacillales</taxon>
        <taxon>Bacillaceae</taxon>
        <taxon>Pontibacillus</taxon>
    </lineage>
</organism>
<dbReference type="Proteomes" id="UP001589836">
    <property type="component" value="Unassembled WGS sequence"/>
</dbReference>
<reference evidence="2 3" key="1">
    <citation type="submission" date="2024-09" db="EMBL/GenBank/DDBJ databases">
        <authorList>
            <person name="Sun Q."/>
            <person name="Mori K."/>
        </authorList>
    </citation>
    <scope>NUCLEOTIDE SEQUENCE [LARGE SCALE GENOMIC DNA]</scope>
    <source>
        <strain evidence="2 3">NCAIM B.02529</strain>
    </source>
</reference>
<dbReference type="PANTHER" id="PTHR37946">
    <property type="entry name" value="SLL1969 PROTEIN"/>
    <property type="match status" value="1"/>
</dbReference>
<accession>A0ABV6LQK3</accession>
<dbReference type="InterPro" id="IPR055803">
    <property type="entry name" value="DUF7379"/>
</dbReference>
<dbReference type="InterPro" id="IPR029058">
    <property type="entry name" value="AB_hydrolase_fold"/>
</dbReference>
<dbReference type="PANTHER" id="PTHR37946:SF1">
    <property type="entry name" value="SLL1969 PROTEIN"/>
    <property type="match status" value="1"/>
</dbReference>
<feature type="domain" description="DUF7379" evidence="1">
    <location>
        <begin position="161"/>
        <end position="335"/>
    </location>
</feature>
<protein>
    <recommendedName>
        <fullName evidence="1">DUF7379 domain-containing protein</fullName>
    </recommendedName>
</protein>
<dbReference type="SUPFAM" id="SSF53474">
    <property type="entry name" value="alpha/beta-Hydrolases"/>
    <property type="match status" value="1"/>
</dbReference>
<dbReference type="Gene3D" id="3.40.50.1820">
    <property type="entry name" value="alpha/beta hydrolase"/>
    <property type="match status" value="1"/>
</dbReference>
<gene>
    <name evidence="2" type="ORF">ACFFGV_13160</name>
</gene>